<dbReference type="OrthoDB" id="9130285at2"/>
<sequence length="132" mass="13181">MKNTTLSLVVVATACAISGQAFAGDCTMASIKGHYNYWAQGTDAAGKASAEVGKEIYDGAGNFTSVIAVAGTAALASDSGTYTVNADCTGTATYASGGTYNLLIAPLGDSFVFASSTEGVVQAGENTRVDAD</sequence>
<accession>A0A2S0URW6</accession>
<dbReference type="PROSITE" id="PS51257">
    <property type="entry name" value="PROKAR_LIPOPROTEIN"/>
    <property type="match status" value="1"/>
</dbReference>
<evidence type="ECO:0000313" key="3">
    <source>
        <dbReference type="Proteomes" id="UP000244496"/>
    </source>
</evidence>
<evidence type="ECO:0000313" key="2">
    <source>
        <dbReference type="EMBL" id="AWB50547.1"/>
    </source>
</evidence>
<keyword evidence="3" id="KW-1185">Reference proteome</keyword>
<keyword evidence="2" id="KW-0614">Plasmid</keyword>
<organism evidence="2 3">
    <name type="scientific">Paragemmobacter aquarius</name>
    <dbReference type="NCBI Taxonomy" id="2169400"/>
    <lineage>
        <taxon>Bacteria</taxon>
        <taxon>Pseudomonadati</taxon>
        <taxon>Pseudomonadota</taxon>
        <taxon>Alphaproteobacteria</taxon>
        <taxon>Rhodobacterales</taxon>
        <taxon>Paracoccaceae</taxon>
        <taxon>Paragemmobacter</taxon>
    </lineage>
</organism>
<keyword evidence="1" id="KW-0732">Signal</keyword>
<geneLocation type="plasmid" evidence="2">
    <name>unnamed1</name>
</geneLocation>
<dbReference type="AlphaFoldDB" id="A0A2S0URW6"/>
<gene>
    <name evidence="2" type="ORF">HYN69_18230</name>
</gene>
<feature type="signal peptide" evidence="1">
    <location>
        <begin position="1"/>
        <end position="23"/>
    </location>
</feature>
<proteinExistence type="predicted"/>
<feature type="chain" id="PRO_5015571206" evidence="1">
    <location>
        <begin position="24"/>
        <end position="132"/>
    </location>
</feature>
<reference evidence="2 3" key="1">
    <citation type="submission" date="2018-04" db="EMBL/GenBank/DDBJ databases">
        <title>Genome sequencing of Gemmobacter.</title>
        <authorList>
            <person name="Yi H."/>
            <person name="Baek M.-G."/>
        </authorList>
    </citation>
    <scope>NUCLEOTIDE SEQUENCE [LARGE SCALE GENOMIC DNA]</scope>
    <source>
        <strain evidence="2 3">HYN0069</strain>
        <plasmid evidence="3">Plasmid unnamed1</plasmid>
    </source>
</reference>
<dbReference type="RefSeq" id="WP_108437354.1">
    <property type="nucleotide sequence ID" value="NZ_CP028919.1"/>
</dbReference>
<dbReference type="Proteomes" id="UP000244496">
    <property type="component" value="Plasmid unnamed1"/>
</dbReference>
<evidence type="ECO:0000256" key="1">
    <source>
        <dbReference type="SAM" id="SignalP"/>
    </source>
</evidence>
<dbReference type="KEGG" id="geh:HYN69_18230"/>
<dbReference type="EMBL" id="CP028919">
    <property type="protein sequence ID" value="AWB50547.1"/>
    <property type="molecule type" value="Genomic_DNA"/>
</dbReference>
<name>A0A2S0URW6_9RHOB</name>
<protein>
    <submittedName>
        <fullName evidence="2">Uncharacterized protein</fullName>
    </submittedName>
</protein>